<dbReference type="GO" id="GO:0033934">
    <property type="term" value="F:glucan 1,4-alpha-maltotriohydrolase activity"/>
    <property type="evidence" value="ECO:0007669"/>
    <property type="project" value="TreeGrafter"/>
</dbReference>
<dbReference type="STRING" id="686832.A0A0C2X9H4"/>
<dbReference type="GO" id="GO:0004575">
    <property type="term" value="F:sucrose alpha-glucosidase activity"/>
    <property type="evidence" value="ECO:0007669"/>
    <property type="project" value="TreeGrafter"/>
</dbReference>
<gene>
    <name evidence="3" type="ORF">M413DRAFT_33117</name>
</gene>
<feature type="domain" description="Glycosyl hydrolase family 13 catalytic" evidence="2">
    <location>
        <begin position="2"/>
        <end position="188"/>
    </location>
</feature>
<dbReference type="InterPro" id="IPR006047">
    <property type="entry name" value="GH13_cat_dom"/>
</dbReference>
<dbReference type="Proteomes" id="UP000053424">
    <property type="component" value="Unassembled WGS sequence"/>
</dbReference>
<dbReference type="Gene3D" id="3.20.20.80">
    <property type="entry name" value="Glycosidases"/>
    <property type="match status" value="1"/>
</dbReference>
<dbReference type="Gene3D" id="2.60.40.1180">
    <property type="entry name" value="Golgi alpha-mannosidase II"/>
    <property type="match status" value="1"/>
</dbReference>
<evidence type="ECO:0000259" key="2">
    <source>
        <dbReference type="Pfam" id="PF00128"/>
    </source>
</evidence>
<dbReference type="PANTHER" id="PTHR10357:SF179">
    <property type="entry name" value="NEUTRAL AND BASIC AMINO ACID TRANSPORT PROTEIN RBAT"/>
    <property type="match status" value="1"/>
</dbReference>
<dbReference type="GO" id="GO:0004574">
    <property type="term" value="F:oligo-1,6-glucosidase activity"/>
    <property type="evidence" value="ECO:0007669"/>
    <property type="project" value="TreeGrafter"/>
</dbReference>
<dbReference type="EMBL" id="KN831885">
    <property type="protein sequence ID" value="KIM34663.1"/>
    <property type="molecule type" value="Genomic_DNA"/>
</dbReference>
<reference evidence="3 4" key="1">
    <citation type="submission" date="2014-04" db="EMBL/GenBank/DDBJ databases">
        <authorList>
            <consortium name="DOE Joint Genome Institute"/>
            <person name="Kuo A."/>
            <person name="Gay G."/>
            <person name="Dore J."/>
            <person name="Kohler A."/>
            <person name="Nagy L.G."/>
            <person name="Floudas D."/>
            <person name="Copeland A."/>
            <person name="Barry K.W."/>
            <person name="Cichocki N."/>
            <person name="Veneault-Fourrey C."/>
            <person name="LaButti K."/>
            <person name="Lindquist E.A."/>
            <person name="Lipzen A."/>
            <person name="Lundell T."/>
            <person name="Morin E."/>
            <person name="Murat C."/>
            <person name="Sun H."/>
            <person name="Tunlid A."/>
            <person name="Henrissat B."/>
            <person name="Grigoriev I.V."/>
            <person name="Hibbett D.S."/>
            <person name="Martin F."/>
            <person name="Nordberg H.P."/>
            <person name="Cantor M.N."/>
            <person name="Hua S.X."/>
        </authorList>
    </citation>
    <scope>NUCLEOTIDE SEQUENCE [LARGE SCALE GENOMIC DNA]</scope>
    <source>
        <strain evidence="4">h7</strain>
    </source>
</reference>
<dbReference type="HOGENOM" id="CLU_774006_0_0_1"/>
<proteinExistence type="inferred from homology"/>
<evidence type="ECO:0000313" key="3">
    <source>
        <dbReference type="EMBL" id="KIM34663.1"/>
    </source>
</evidence>
<dbReference type="InterPro" id="IPR017853">
    <property type="entry name" value="GH"/>
</dbReference>
<sequence>MKDIIGRWQRYKRDEDFWNTVFMENHDHPRVVSRFGNDSEKWRNKSAKLLAILQISQGGTQFIFQGQELGLKNFPGDWGIEEYKDVASQNYWNKILERRKKEGGQDDEVDMTDILDNFQKKARDHARIPMQWDSTTNAGFTTGDPWMRVNVDYETWNAKAQIDDQDSVHSFWKKALSVRKNNELLIYGDFEDLSEGHDKVFVFTRTWESMAALVLLNFSEHEETFSLPARILESTMSLVLGNYDEQGVISIAAGSEIRLRPDGPRYVLHIYGIHLTTMQFNVVFIASALIASASLAMSATITGFDGAAALEIRARDSMFALVNAEASTMLAPMARARSLVAALDVRPHLTGKLPEHTF</sequence>
<dbReference type="OrthoDB" id="1740265at2759"/>
<accession>A0A0C2X9H4</accession>
<evidence type="ECO:0000256" key="1">
    <source>
        <dbReference type="ARBA" id="ARBA00008061"/>
    </source>
</evidence>
<dbReference type="InterPro" id="IPR013780">
    <property type="entry name" value="Glyco_hydro_b"/>
</dbReference>
<dbReference type="SUPFAM" id="SSF51011">
    <property type="entry name" value="Glycosyl hydrolase domain"/>
    <property type="match status" value="1"/>
</dbReference>
<reference evidence="4" key="2">
    <citation type="submission" date="2015-01" db="EMBL/GenBank/DDBJ databases">
        <title>Evolutionary Origins and Diversification of the Mycorrhizal Mutualists.</title>
        <authorList>
            <consortium name="DOE Joint Genome Institute"/>
            <consortium name="Mycorrhizal Genomics Consortium"/>
            <person name="Kohler A."/>
            <person name="Kuo A."/>
            <person name="Nagy L.G."/>
            <person name="Floudas D."/>
            <person name="Copeland A."/>
            <person name="Barry K.W."/>
            <person name="Cichocki N."/>
            <person name="Veneault-Fourrey C."/>
            <person name="LaButti K."/>
            <person name="Lindquist E.A."/>
            <person name="Lipzen A."/>
            <person name="Lundell T."/>
            <person name="Morin E."/>
            <person name="Murat C."/>
            <person name="Riley R."/>
            <person name="Ohm R."/>
            <person name="Sun H."/>
            <person name="Tunlid A."/>
            <person name="Henrissat B."/>
            <person name="Grigoriev I.V."/>
            <person name="Hibbett D.S."/>
            <person name="Martin F."/>
        </authorList>
    </citation>
    <scope>NUCLEOTIDE SEQUENCE [LARGE SCALE GENOMIC DNA]</scope>
    <source>
        <strain evidence="4">h7</strain>
    </source>
</reference>
<dbReference type="PANTHER" id="PTHR10357">
    <property type="entry name" value="ALPHA-AMYLASE FAMILY MEMBER"/>
    <property type="match status" value="1"/>
</dbReference>
<keyword evidence="4" id="KW-1185">Reference proteome</keyword>
<protein>
    <submittedName>
        <fullName evidence="3">Glycoside hydrolase family 13 protein</fullName>
    </submittedName>
</protein>
<dbReference type="AlphaFoldDB" id="A0A0C2X9H4"/>
<evidence type="ECO:0000313" key="4">
    <source>
        <dbReference type="Proteomes" id="UP000053424"/>
    </source>
</evidence>
<dbReference type="Pfam" id="PF00128">
    <property type="entry name" value="Alpha-amylase"/>
    <property type="match status" value="1"/>
</dbReference>
<dbReference type="GO" id="GO:0000025">
    <property type="term" value="P:maltose catabolic process"/>
    <property type="evidence" value="ECO:0007669"/>
    <property type="project" value="TreeGrafter"/>
</dbReference>
<dbReference type="SUPFAM" id="SSF51445">
    <property type="entry name" value="(Trans)glycosidases"/>
    <property type="match status" value="1"/>
</dbReference>
<dbReference type="GO" id="GO:0004556">
    <property type="term" value="F:alpha-amylase activity"/>
    <property type="evidence" value="ECO:0007669"/>
    <property type="project" value="TreeGrafter"/>
</dbReference>
<organism evidence="3 4">
    <name type="scientific">Hebeloma cylindrosporum</name>
    <dbReference type="NCBI Taxonomy" id="76867"/>
    <lineage>
        <taxon>Eukaryota</taxon>
        <taxon>Fungi</taxon>
        <taxon>Dikarya</taxon>
        <taxon>Basidiomycota</taxon>
        <taxon>Agaricomycotina</taxon>
        <taxon>Agaricomycetes</taxon>
        <taxon>Agaricomycetidae</taxon>
        <taxon>Agaricales</taxon>
        <taxon>Agaricineae</taxon>
        <taxon>Hymenogastraceae</taxon>
        <taxon>Hebeloma</taxon>
    </lineage>
</organism>
<comment type="similarity">
    <text evidence="1">Belongs to the glycosyl hydrolase 13 family.</text>
</comment>
<dbReference type="GO" id="GO:0005987">
    <property type="term" value="P:sucrose catabolic process"/>
    <property type="evidence" value="ECO:0007669"/>
    <property type="project" value="TreeGrafter"/>
</dbReference>
<keyword evidence="3" id="KW-0378">Hydrolase</keyword>
<name>A0A0C2X9H4_HEBCY</name>